<dbReference type="RefSeq" id="WP_146527934.1">
    <property type="nucleotide sequence ID" value="NZ_SJPV01000006.1"/>
</dbReference>
<name>A0A5C6DLV2_9BACT</name>
<dbReference type="EC" id="2.7.13.3" evidence="5"/>
<evidence type="ECO:0000313" key="6">
    <source>
        <dbReference type="Proteomes" id="UP000319143"/>
    </source>
</evidence>
<dbReference type="PANTHER" id="PTHR24421">
    <property type="entry name" value="NITRATE/NITRITE SENSOR PROTEIN NARX-RELATED"/>
    <property type="match status" value="1"/>
</dbReference>
<keyword evidence="3" id="KW-0902">Two-component regulatory system</keyword>
<evidence type="ECO:0000256" key="2">
    <source>
        <dbReference type="ARBA" id="ARBA00022777"/>
    </source>
</evidence>
<dbReference type="GO" id="GO:0004673">
    <property type="term" value="F:protein histidine kinase activity"/>
    <property type="evidence" value="ECO:0007669"/>
    <property type="project" value="UniProtKB-EC"/>
</dbReference>
<keyword evidence="1 5" id="KW-0808">Transferase</keyword>
<evidence type="ECO:0000256" key="1">
    <source>
        <dbReference type="ARBA" id="ARBA00022679"/>
    </source>
</evidence>
<protein>
    <submittedName>
        <fullName evidence="5">Sensor protein VraS</fullName>
        <ecNumber evidence="5">2.7.13.3</ecNumber>
    </submittedName>
</protein>
<accession>A0A5C6DLV2</accession>
<comment type="caution">
    <text evidence="5">The sequence shown here is derived from an EMBL/GenBank/DDBJ whole genome shotgun (WGS) entry which is preliminary data.</text>
</comment>
<feature type="domain" description="Histidine kinase/HSP90-like ATPase" evidence="4">
    <location>
        <begin position="13"/>
        <end position="105"/>
    </location>
</feature>
<dbReference type="SMART" id="SM00387">
    <property type="entry name" value="HATPase_c"/>
    <property type="match status" value="1"/>
</dbReference>
<proteinExistence type="predicted"/>
<sequence length="105" mass="11028">MALSPAVAFSSGETATHLYQIAQEAITNAVRHGSATEIEIAIQCEDGFCELRISDNGAGFDPRDRESLGSGMRSMGYRASVIGGRMSIVSGAHRGTIVSCIVPDP</sequence>
<dbReference type="CDD" id="cd16917">
    <property type="entry name" value="HATPase_UhpB-NarQ-NarX-like"/>
    <property type="match status" value="1"/>
</dbReference>
<dbReference type="EMBL" id="SJPV01000006">
    <property type="protein sequence ID" value="TWU35849.1"/>
    <property type="molecule type" value="Genomic_DNA"/>
</dbReference>
<dbReference type="Pfam" id="PF02518">
    <property type="entry name" value="HATPase_c"/>
    <property type="match status" value="1"/>
</dbReference>
<dbReference type="Proteomes" id="UP000319143">
    <property type="component" value="Unassembled WGS sequence"/>
</dbReference>
<evidence type="ECO:0000259" key="4">
    <source>
        <dbReference type="SMART" id="SM00387"/>
    </source>
</evidence>
<organism evidence="5 6">
    <name type="scientific">Novipirellula artificiosorum</name>
    <dbReference type="NCBI Taxonomy" id="2528016"/>
    <lineage>
        <taxon>Bacteria</taxon>
        <taxon>Pseudomonadati</taxon>
        <taxon>Planctomycetota</taxon>
        <taxon>Planctomycetia</taxon>
        <taxon>Pirellulales</taxon>
        <taxon>Pirellulaceae</taxon>
        <taxon>Novipirellula</taxon>
    </lineage>
</organism>
<gene>
    <name evidence="5" type="primary">vraS</name>
    <name evidence="5" type="ORF">Poly41_36000</name>
</gene>
<dbReference type="SUPFAM" id="SSF55874">
    <property type="entry name" value="ATPase domain of HSP90 chaperone/DNA topoisomerase II/histidine kinase"/>
    <property type="match status" value="1"/>
</dbReference>
<dbReference type="OrthoDB" id="290376at2"/>
<dbReference type="AlphaFoldDB" id="A0A5C6DLV2"/>
<dbReference type="InterPro" id="IPR003594">
    <property type="entry name" value="HATPase_dom"/>
</dbReference>
<dbReference type="InterPro" id="IPR036890">
    <property type="entry name" value="HATPase_C_sf"/>
</dbReference>
<evidence type="ECO:0000256" key="3">
    <source>
        <dbReference type="ARBA" id="ARBA00023012"/>
    </source>
</evidence>
<evidence type="ECO:0000313" key="5">
    <source>
        <dbReference type="EMBL" id="TWU35849.1"/>
    </source>
</evidence>
<dbReference type="GO" id="GO:0000160">
    <property type="term" value="P:phosphorelay signal transduction system"/>
    <property type="evidence" value="ECO:0007669"/>
    <property type="project" value="UniProtKB-KW"/>
</dbReference>
<keyword evidence="6" id="KW-1185">Reference proteome</keyword>
<reference evidence="5 6" key="1">
    <citation type="submission" date="2019-02" db="EMBL/GenBank/DDBJ databases">
        <title>Deep-cultivation of Planctomycetes and their phenomic and genomic characterization uncovers novel biology.</title>
        <authorList>
            <person name="Wiegand S."/>
            <person name="Jogler M."/>
            <person name="Boedeker C."/>
            <person name="Pinto D."/>
            <person name="Vollmers J."/>
            <person name="Rivas-Marin E."/>
            <person name="Kohn T."/>
            <person name="Peeters S.H."/>
            <person name="Heuer A."/>
            <person name="Rast P."/>
            <person name="Oberbeckmann S."/>
            <person name="Bunk B."/>
            <person name="Jeske O."/>
            <person name="Meyerdierks A."/>
            <person name="Storesund J.E."/>
            <person name="Kallscheuer N."/>
            <person name="Luecker S."/>
            <person name="Lage O.M."/>
            <person name="Pohl T."/>
            <person name="Merkel B.J."/>
            <person name="Hornburger P."/>
            <person name="Mueller R.-W."/>
            <person name="Bruemmer F."/>
            <person name="Labrenz M."/>
            <person name="Spormann A.M."/>
            <person name="Op Den Camp H."/>
            <person name="Overmann J."/>
            <person name="Amann R."/>
            <person name="Jetten M.S.M."/>
            <person name="Mascher T."/>
            <person name="Medema M.H."/>
            <person name="Devos D.P."/>
            <person name="Kaster A.-K."/>
            <person name="Ovreas L."/>
            <person name="Rohde M."/>
            <person name="Galperin M.Y."/>
            <person name="Jogler C."/>
        </authorList>
    </citation>
    <scope>NUCLEOTIDE SEQUENCE [LARGE SCALE GENOMIC DNA]</scope>
    <source>
        <strain evidence="5 6">Poly41</strain>
    </source>
</reference>
<dbReference type="Gene3D" id="3.30.565.10">
    <property type="entry name" value="Histidine kinase-like ATPase, C-terminal domain"/>
    <property type="match status" value="1"/>
</dbReference>
<keyword evidence="2" id="KW-0418">Kinase</keyword>
<dbReference type="InterPro" id="IPR050482">
    <property type="entry name" value="Sensor_HK_TwoCompSys"/>
</dbReference>
<dbReference type="PANTHER" id="PTHR24421:SF58">
    <property type="entry name" value="SIGNAL TRANSDUCTION HISTIDINE-PROTEIN KINASE_PHOSPHATASE UHPB"/>
    <property type="match status" value="1"/>
</dbReference>